<proteinExistence type="inferred from homology"/>
<dbReference type="InterPro" id="IPR037051">
    <property type="entry name" value="4-carb_acid_sugar_kinase_N_sf"/>
</dbReference>
<dbReference type="Pfam" id="PF17042">
    <property type="entry name" value="NBD_C"/>
    <property type="match status" value="1"/>
</dbReference>
<feature type="domain" description="Four-carbon acid sugar kinase nucleotide binding" evidence="8">
    <location>
        <begin position="257"/>
        <end position="415"/>
    </location>
</feature>
<protein>
    <submittedName>
        <fullName evidence="9">Four-carbon acid sugar kinase family protein</fullName>
    </submittedName>
</protein>
<evidence type="ECO:0000256" key="6">
    <source>
        <dbReference type="ARBA" id="ARBA00023277"/>
    </source>
</evidence>
<evidence type="ECO:0000256" key="4">
    <source>
        <dbReference type="ARBA" id="ARBA00022777"/>
    </source>
</evidence>
<dbReference type="InterPro" id="IPR010737">
    <property type="entry name" value="4-carb_acid_sugar_kinase_N"/>
</dbReference>
<accession>A0ABN2TED5</accession>
<dbReference type="Gene3D" id="3.40.980.20">
    <property type="entry name" value="Four-carbon acid sugar kinase, nucleotide binding domain"/>
    <property type="match status" value="1"/>
</dbReference>
<name>A0ABN2TED5_9MICO</name>
<dbReference type="GO" id="GO:0016301">
    <property type="term" value="F:kinase activity"/>
    <property type="evidence" value="ECO:0007669"/>
    <property type="project" value="UniProtKB-KW"/>
</dbReference>
<reference evidence="9 10" key="1">
    <citation type="journal article" date="2019" name="Int. J. Syst. Evol. Microbiol.">
        <title>The Global Catalogue of Microorganisms (GCM) 10K type strain sequencing project: providing services to taxonomists for standard genome sequencing and annotation.</title>
        <authorList>
            <consortium name="The Broad Institute Genomics Platform"/>
            <consortium name="The Broad Institute Genome Sequencing Center for Infectious Disease"/>
            <person name="Wu L."/>
            <person name="Ma J."/>
        </authorList>
    </citation>
    <scope>NUCLEOTIDE SEQUENCE [LARGE SCALE GENOMIC DNA]</scope>
    <source>
        <strain evidence="9 10">JCM 14546</strain>
    </source>
</reference>
<evidence type="ECO:0000256" key="2">
    <source>
        <dbReference type="ARBA" id="ARBA00022679"/>
    </source>
</evidence>
<keyword evidence="3" id="KW-0547">Nucleotide-binding</keyword>
<keyword evidence="6" id="KW-0119">Carbohydrate metabolism</keyword>
<evidence type="ECO:0000256" key="3">
    <source>
        <dbReference type="ARBA" id="ARBA00022741"/>
    </source>
</evidence>
<evidence type="ECO:0000313" key="10">
    <source>
        <dbReference type="Proteomes" id="UP001500755"/>
    </source>
</evidence>
<evidence type="ECO:0000259" key="8">
    <source>
        <dbReference type="Pfam" id="PF17042"/>
    </source>
</evidence>
<evidence type="ECO:0000256" key="5">
    <source>
        <dbReference type="ARBA" id="ARBA00022840"/>
    </source>
</evidence>
<dbReference type="RefSeq" id="WP_344308468.1">
    <property type="nucleotide sequence ID" value="NZ_BAAANO010000013.1"/>
</dbReference>
<dbReference type="EMBL" id="BAAANO010000013">
    <property type="protein sequence ID" value="GAA2006236.1"/>
    <property type="molecule type" value="Genomic_DNA"/>
</dbReference>
<sequence length="435" mass="44679">MSEVLIIGDDLTGSNGTAVQFTGAGLRSVTLRSDTPAEAVRTYRQEYDTLVLVTDSRHLPAAEAAAVCADMVDLAWPARFVSSRCDSTLRGNVGPETEAILASVRARGVRAVGLCMPAFPGANRQTVGGLQYMGGVRLEETELAREVRSPMTTSSVEDILRAGTQLTVTTIELPLVTGPFEDLVAAFRAALASGSDGTGPDVIVTDAFTDEHLARAARAAIAADPEVMWVGIDPGPGSLAIATAMGLSGSTGAPPLLAVSGSATDLTIAQLAALREHRTVHVVKPVYPQASWIPDVDRTARAVRRALEKAGSGDVVLLASVLEATDIVDLGETAANALPVRLGRITADVLGTHAVGGLYTTGGDITTAVLEAIGGHGIEVEEEVVPLAALGTVVGGPHSGIPVVTKGGLVGSEDTACVCLDRLSAAADLRSRTGL</sequence>
<dbReference type="Pfam" id="PF07005">
    <property type="entry name" value="SBD_N"/>
    <property type="match status" value="1"/>
</dbReference>
<dbReference type="Gene3D" id="3.40.50.10840">
    <property type="entry name" value="Putative sugar-binding, N-terminal domain"/>
    <property type="match status" value="1"/>
</dbReference>
<feature type="domain" description="Four-carbon acid sugar kinase N-terminal" evidence="7">
    <location>
        <begin position="5"/>
        <end position="231"/>
    </location>
</feature>
<dbReference type="InterPro" id="IPR031475">
    <property type="entry name" value="NBD_C"/>
</dbReference>
<dbReference type="InterPro" id="IPR042213">
    <property type="entry name" value="NBD_C_sf"/>
</dbReference>
<dbReference type="SUPFAM" id="SSF142764">
    <property type="entry name" value="YgbK-like"/>
    <property type="match status" value="1"/>
</dbReference>
<keyword evidence="2" id="KW-0808">Transferase</keyword>
<organism evidence="9 10">
    <name type="scientific">Brevibacterium samyangense</name>
    <dbReference type="NCBI Taxonomy" id="366888"/>
    <lineage>
        <taxon>Bacteria</taxon>
        <taxon>Bacillati</taxon>
        <taxon>Actinomycetota</taxon>
        <taxon>Actinomycetes</taxon>
        <taxon>Micrococcales</taxon>
        <taxon>Brevibacteriaceae</taxon>
        <taxon>Brevibacterium</taxon>
    </lineage>
</organism>
<evidence type="ECO:0000313" key="9">
    <source>
        <dbReference type="EMBL" id="GAA2006236.1"/>
    </source>
</evidence>
<comment type="similarity">
    <text evidence="1">Belongs to the four-carbon acid sugar kinase family.</text>
</comment>
<evidence type="ECO:0000256" key="1">
    <source>
        <dbReference type="ARBA" id="ARBA00005715"/>
    </source>
</evidence>
<gene>
    <name evidence="9" type="ORF">GCM10009755_15300</name>
</gene>
<comment type="caution">
    <text evidence="9">The sequence shown here is derived from an EMBL/GenBank/DDBJ whole genome shotgun (WGS) entry which is preliminary data.</text>
</comment>
<dbReference type="Proteomes" id="UP001500755">
    <property type="component" value="Unassembled WGS sequence"/>
</dbReference>
<keyword evidence="4 9" id="KW-0418">Kinase</keyword>
<keyword evidence="5" id="KW-0067">ATP-binding</keyword>
<keyword evidence="10" id="KW-1185">Reference proteome</keyword>
<evidence type="ECO:0000259" key="7">
    <source>
        <dbReference type="Pfam" id="PF07005"/>
    </source>
</evidence>